<comment type="caution">
    <text evidence="11">The sequence shown here is derived from an EMBL/GenBank/DDBJ whole genome shotgun (WGS) entry which is preliminary data.</text>
</comment>
<dbReference type="InterPro" id="IPR039426">
    <property type="entry name" value="TonB-dep_rcpt-like"/>
</dbReference>
<comment type="similarity">
    <text evidence="8">Belongs to the TonB-dependent receptor family.</text>
</comment>
<dbReference type="InterPro" id="IPR012910">
    <property type="entry name" value="Plug_dom"/>
</dbReference>
<dbReference type="Proteomes" id="UP000198034">
    <property type="component" value="Unassembled WGS sequence"/>
</dbReference>
<evidence type="ECO:0000256" key="5">
    <source>
        <dbReference type="ARBA" id="ARBA00022729"/>
    </source>
</evidence>
<keyword evidence="2 8" id="KW-0813">Transport</keyword>
<dbReference type="PANTHER" id="PTHR30069">
    <property type="entry name" value="TONB-DEPENDENT OUTER MEMBRANE RECEPTOR"/>
    <property type="match status" value="1"/>
</dbReference>
<dbReference type="Gene3D" id="2.170.130.10">
    <property type="entry name" value="TonB-dependent receptor, plug domain"/>
    <property type="match status" value="1"/>
</dbReference>
<gene>
    <name evidence="11" type="ORF">BWK62_03085</name>
</gene>
<protein>
    <submittedName>
        <fullName evidence="11">TonB-dependent receptor</fullName>
    </submittedName>
</protein>
<dbReference type="Pfam" id="PF07715">
    <property type="entry name" value="Plug"/>
    <property type="match status" value="1"/>
</dbReference>
<evidence type="ECO:0000256" key="2">
    <source>
        <dbReference type="ARBA" id="ARBA00022448"/>
    </source>
</evidence>
<keyword evidence="6 8" id="KW-0472">Membrane</keyword>
<dbReference type="PROSITE" id="PS52016">
    <property type="entry name" value="TONB_DEPENDENT_REC_3"/>
    <property type="match status" value="1"/>
</dbReference>
<dbReference type="GO" id="GO:0015344">
    <property type="term" value="F:siderophore uptake transmembrane transporter activity"/>
    <property type="evidence" value="ECO:0007669"/>
    <property type="project" value="TreeGrafter"/>
</dbReference>
<comment type="subcellular location">
    <subcellularLocation>
        <location evidence="1 8">Cell outer membrane</location>
        <topology evidence="1 8">Multi-pass membrane protein</topology>
    </subcellularLocation>
</comment>
<dbReference type="InterPro" id="IPR037066">
    <property type="entry name" value="Plug_dom_sf"/>
</dbReference>
<dbReference type="InterPro" id="IPR036942">
    <property type="entry name" value="Beta-barrel_TonB_sf"/>
</dbReference>
<feature type="domain" description="TonB-dependent receptor plug" evidence="10">
    <location>
        <begin position="119"/>
        <end position="228"/>
    </location>
</feature>
<dbReference type="AlphaFoldDB" id="A0A246GDA2"/>
<dbReference type="SUPFAM" id="SSF49464">
    <property type="entry name" value="Carboxypeptidase regulatory domain-like"/>
    <property type="match status" value="1"/>
</dbReference>
<feature type="chain" id="PRO_5012490150" evidence="9">
    <location>
        <begin position="22"/>
        <end position="930"/>
    </location>
</feature>
<evidence type="ECO:0000313" key="12">
    <source>
        <dbReference type="Proteomes" id="UP000198034"/>
    </source>
</evidence>
<evidence type="ECO:0000256" key="1">
    <source>
        <dbReference type="ARBA" id="ARBA00004571"/>
    </source>
</evidence>
<keyword evidence="3 8" id="KW-1134">Transmembrane beta strand</keyword>
<evidence type="ECO:0000259" key="10">
    <source>
        <dbReference type="Pfam" id="PF07715"/>
    </source>
</evidence>
<evidence type="ECO:0000256" key="3">
    <source>
        <dbReference type="ARBA" id="ARBA00022452"/>
    </source>
</evidence>
<keyword evidence="7 8" id="KW-0998">Cell outer membrane</keyword>
<dbReference type="Gene3D" id="2.40.170.20">
    <property type="entry name" value="TonB-dependent receptor, beta-barrel domain"/>
    <property type="match status" value="1"/>
</dbReference>
<dbReference type="GO" id="GO:0044718">
    <property type="term" value="P:siderophore transmembrane transport"/>
    <property type="evidence" value="ECO:0007669"/>
    <property type="project" value="TreeGrafter"/>
</dbReference>
<dbReference type="SUPFAM" id="SSF56935">
    <property type="entry name" value="Porins"/>
    <property type="match status" value="1"/>
</dbReference>
<evidence type="ECO:0000313" key="11">
    <source>
        <dbReference type="EMBL" id="OWP79296.1"/>
    </source>
</evidence>
<reference evidence="11 12" key="1">
    <citation type="journal article" date="2017" name="Infect. Genet. Evol.">
        <title>Comparative genome analysis of fish pathogen Flavobacterium columnare reveals extensive sequence diversity within the species.</title>
        <authorList>
            <person name="Kayansamruaj P."/>
            <person name="Dong H.T."/>
            <person name="Hirono I."/>
            <person name="Kondo H."/>
            <person name="Senapin S."/>
            <person name="Rodkhum C."/>
        </authorList>
    </citation>
    <scope>NUCLEOTIDE SEQUENCE [LARGE SCALE GENOMIC DNA]</scope>
    <source>
        <strain evidence="11 12">1214</strain>
    </source>
</reference>
<sequence length="930" mass="102839">MKKMKNWVLVTMMFVCASFFAQNKIMGTIQDETGPLPGANVVLEGTRQNVSSAFDGGFLIETKSTKGNLLITYLGFETKRVSFSVSNGVADLGVILLKDKGNVLGEVVIKSTVVDVAKDRKTPVAVSTIKAAEIREKLGTQEFPEILASTPSVYATKSGGGFGDSRVNIRGFSQENVAVMINGVPVNDMESGRVFWSNWAGLSDVTTAMQVQRGLGSSKLAISSVGGTINVVTRAADAKQGGTLSATIGNNDYIKTLASYSTGKLQNGLSASILLSNTQGNGYVDYTKFSGQNYYIGLGYDINDKHSLQFTFTGAPQWHNQRSNQSTIADYIKYGNGTPNLKYNPDWGMLNGEAYNTNANFYHKPVMSLNYDWKINESTKLSSVFYGSWGRGAAATTNVGRIEGYQLNNPVFRLSDGTLDMQKIYNWNSGLPVVINNTVYTRQKVNGYFMNDASTTSNHTSGISKVLSFNSHDWYGALVNVNKKISKNLAVDLGFDGRYYQGIHFQSLVDLLGANAYNGNYTAATASSGSNNDINNIAAGPVFDTYEAKPSYNPFKSYDYQKKINYNNDSFVKWYGAFGQVEYSNDKITVFAQGSASIQGFQRADYFKYKTTDPLYKTDFKNIFGFNAKGGVNYNINNRMNVFVNGGYYSKQPNFRSVYPNNQSIVNSILTNEKIAAIEAGYGYRSNRFNANLNLYHTEWKDRYDRRFINSGTVNVGGYVDFPGIHEVHDGVELDFNYAPLSFVKLNGMFSLGNWYYKGNVDANEYTVNDAFVKKSELFLNNVKVGDVAQMTAALGVTVEPVKDFKIDANYRYADKLYAGINTQNFTSATNKGALQLPSYGLLDAGFSFKTYRVKNSNDYFSFRVNVNNVLNTVYIAESRTNIFADDQIVNAPAGTTYASANRLYKGLADGNQVFFGFGRAWNFTFSYNF</sequence>
<keyword evidence="11" id="KW-0675">Receptor</keyword>
<evidence type="ECO:0000256" key="4">
    <source>
        <dbReference type="ARBA" id="ARBA00022692"/>
    </source>
</evidence>
<dbReference type="GO" id="GO:0009279">
    <property type="term" value="C:cell outer membrane"/>
    <property type="evidence" value="ECO:0007669"/>
    <property type="project" value="UniProtKB-SubCell"/>
</dbReference>
<feature type="signal peptide" evidence="9">
    <location>
        <begin position="1"/>
        <end position="21"/>
    </location>
</feature>
<dbReference type="EMBL" id="MTCY01000005">
    <property type="protein sequence ID" value="OWP79296.1"/>
    <property type="molecule type" value="Genomic_DNA"/>
</dbReference>
<keyword evidence="5 9" id="KW-0732">Signal</keyword>
<evidence type="ECO:0000256" key="7">
    <source>
        <dbReference type="ARBA" id="ARBA00023237"/>
    </source>
</evidence>
<dbReference type="Pfam" id="PF13715">
    <property type="entry name" value="CarbopepD_reg_2"/>
    <property type="match status" value="1"/>
</dbReference>
<accession>A0A246GDA2</accession>
<dbReference type="InterPro" id="IPR008969">
    <property type="entry name" value="CarboxyPept-like_regulatory"/>
</dbReference>
<evidence type="ECO:0000256" key="6">
    <source>
        <dbReference type="ARBA" id="ARBA00023136"/>
    </source>
</evidence>
<evidence type="ECO:0000256" key="9">
    <source>
        <dbReference type="SAM" id="SignalP"/>
    </source>
</evidence>
<evidence type="ECO:0000256" key="8">
    <source>
        <dbReference type="PROSITE-ProRule" id="PRU01360"/>
    </source>
</evidence>
<organism evidence="11 12">
    <name type="scientific">Flavobacterium columnare</name>
    <dbReference type="NCBI Taxonomy" id="996"/>
    <lineage>
        <taxon>Bacteria</taxon>
        <taxon>Pseudomonadati</taxon>
        <taxon>Bacteroidota</taxon>
        <taxon>Flavobacteriia</taxon>
        <taxon>Flavobacteriales</taxon>
        <taxon>Flavobacteriaceae</taxon>
        <taxon>Flavobacterium</taxon>
    </lineage>
</organism>
<name>A0A246GDA2_9FLAO</name>
<proteinExistence type="inferred from homology"/>
<dbReference type="PANTHER" id="PTHR30069:SF29">
    <property type="entry name" value="HEMOGLOBIN AND HEMOGLOBIN-HAPTOGLOBIN-BINDING PROTEIN 1-RELATED"/>
    <property type="match status" value="1"/>
</dbReference>
<keyword evidence="4 8" id="KW-0812">Transmembrane</keyword>